<organism evidence="2 3">
    <name type="scientific">Elysia chlorotica</name>
    <name type="common">Eastern emerald elysia</name>
    <name type="synonym">Sea slug</name>
    <dbReference type="NCBI Taxonomy" id="188477"/>
    <lineage>
        <taxon>Eukaryota</taxon>
        <taxon>Metazoa</taxon>
        <taxon>Spiralia</taxon>
        <taxon>Lophotrochozoa</taxon>
        <taxon>Mollusca</taxon>
        <taxon>Gastropoda</taxon>
        <taxon>Heterobranchia</taxon>
        <taxon>Euthyneura</taxon>
        <taxon>Panpulmonata</taxon>
        <taxon>Sacoglossa</taxon>
        <taxon>Placobranchoidea</taxon>
        <taxon>Plakobranchidae</taxon>
        <taxon>Elysia</taxon>
    </lineage>
</organism>
<reference evidence="2 3" key="1">
    <citation type="submission" date="2019-01" db="EMBL/GenBank/DDBJ databases">
        <title>A draft genome assembly of the solar-powered sea slug Elysia chlorotica.</title>
        <authorList>
            <person name="Cai H."/>
            <person name="Li Q."/>
            <person name="Fang X."/>
            <person name="Li J."/>
            <person name="Curtis N.E."/>
            <person name="Altenburger A."/>
            <person name="Shibata T."/>
            <person name="Feng M."/>
            <person name="Maeda T."/>
            <person name="Schwartz J.A."/>
            <person name="Shigenobu S."/>
            <person name="Lundholm N."/>
            <person name="Nishiyama T."/>
            <person name="Yang H."/>
            <person name="Hasebe M."/>
            <person name="Li S."/>
            <person name="Pierce S.K."/>
            <person name="Wang J."/>
        </authorList>
    </citation>
    <scope>NUCLEOTIDE SEQUENCE [LARGE SCALE GENOMIC DNA]</scope>
    <source>
        <strain evidence="2">EC2010</strain>
        <tissue evidence="2">Whole organism of an adult</tissue>
    </source>
</reference>
<dbReference type="Proteomes" id="UP000271974">
    <property type="component" value="Unassembled WGS sequence"/>
</dbReference>
<evidence type="ECO:0000313" key="3">
    <source>
        <dbReference type="Proteomes" id="UP000271974"/>
    </source>
</evidence>
<accession>A0A3S1BAL8</accession>
<sequence length="353" mass="40292">EATPCSPYPALPAFPAEEVCDLTARNDGFPWYCGRPGKKELTCSDYVSARKIDYPSFLPLTEAEEQLIEITESKRPFLIPNDIELDVKPLPGPVELTRRLPTLPCNRRDLNETFSETDQFGYLYNHSWRPFACRLPQVDAGFLQQCLKDTQILYLGDSNTRLQMDLLTPQVNCKNKIARARSTWHAPLWCDNDRLNISVKYFPPMHPFYGSIGELLKPEVLSSEVSKIDAVPARGKFIVHLHHFLHFMPFHLALAEQRLKAVRAAVKRLLARNPQVFVVYQSAFASYDRSPKNKHKLNAMLVEIQRTVMRGLGPRVMFVQALPIMVALENKSGHPKESDQFLALYMGHICGRK</sequence>
<comment type="caution">
    <text evidence="2">The sequence shown here is derived from an EMBL/GenBank/DDBJ whole genome shotgun (WGS) entry which is preliminary data.</text>
</comment>
<feature type="non-terminal residue" evidence="2">
    <location>
        <position position="1"/>
    </location>
</feature>
<proteinExistence type="predicted"/>
<dbReference type="PANTHER" id="PTHR16165">
    <property type="entry name" value="NXPE FAMILY MEMBER"/>
    <property type="match status" value="1"/>
</dbReference>
<dbReference type="InterPro" id="IPR057106">
    <property type="entry name" value="NXPE4_C"/>
</dbReference>
<gene>
    <name evidence="2" type="ORF">EGW08_013215</name>
</gene>
<evidence type="ECO:0000313" key="2">
    <source>
        <dbReference type="EMBL" id="RUS79004.1"/>
    </source>
</evidence>
<dbReference type="OrthoDB" id="6122107at2759"/>
<dbReference type="PANTHER" id="PTHR16165:SF5">
    <property type="entry name" value="NXPE FAMILY MEMBER 3"/>
    <property type="match status" value="1"/>
</dbReference>
<dbReference type="AlphaFoldDB" id="A0A3S1BAL8"/>
<protein>
    <recommendedName>
        <fullName evidence="1">NXPE C-terminal domain-containing protein</fullName>
    </recommendedName>
</protein>
<dbReference type="Pfam" id="PF24536">
    <property type="entry name" value="NXPE4_C"/>
    <property type="match status" value="1"/>
</dbReference>
<dbReference type="EMBL" id="RQTK01000477">
    <property type="protein sequence ID" value="RUS79004.1"/>
    <property type="molecule type" value="Genomic_DNA"/>
</dbReference>
<name>A0A3S1BAL8_ELYCH</name>
<keyword evidence="3" id="KW-1185">Reference proteome</keyword>
<feature type="domain" description="NXPE C-terminal" evidence="1">
    <location>
        <begin position="128"/>
        <end position="338"/>
    </location>
</feature>
<evidence type="ECO:0000259" key="1">
    <source>
        <dbReference type="Pfam" id="PF24536"/>
    </source>
</evidence>